<name>Q0AM83_MARMM</name>
<accession>Q0AM83</accession>
<keyword evidence="8" id="KW-1185">Reference proteome</keyword>
<dbReference type="STRING" id="394221.Mmar10_2318"/>
<protein>
    <recommendedName>
        <fullName evidence="6">Fatty acid hydroxylase domain-containing protein</fullName>
    </recommendedName>
</protein>
<keyword evidence="2 5" id="KW-0812">Transmembrane</keyword>
<dbReference type="OrthoDB" id="9770329at2"/>
<dbReference type="eggNOG" id="COG3000">
    <property type="taxonomic scope" value="Bacteria"/>
</dbReference>
<evidence type="ECO:0000256" key="3">
    <source>
        <dbReference type="ARBA" id="ARBA00022989"/>
    </source>
</evidence>
<evidence type="ECO:0000259" key="6">
    <source>
        <dbReference type="Pfam" id="PF04116"/>
    </source>
</evidence>
<reference evidence="7 8" key="1">
    <citation type="submission" date="2006-08" db="EMBL/GenBank/DDBJ databases">
        <title>Complete sequence of Maricaulis maris MCS10.</title>
        <authorList>
            <consortium name="US DOE Joint Genome Institute"/>
            <person name="Copeland A."/>
            <person name="Lucas S."/>
            <person name="Lapidus A."/>
            <person name="Barry K."/>
            <person name="Detter J.C."/>
            <person name="Glavina del Rio T."/>
            <person name="Hammon N."/>
            <person name="Israni S."/>
            <person name="Dalin E."/>
            <person name="Tice H."/>
            <person name="Pitluck S."/>
            <person name="Saunders E."/>
            <person name="Brettin T."/>
            <person name="Bruce D."/>
            <person name="Han C."/>
            <person name="Tapia R."/>
            <person name="Gilna P."/>
            <person name="Schmutz J."/>
            <person name="Larimer F."/>
            <person name="Land M."/>
            <person name="Hauser L."/>
            <person name="Kyrpides N."/>
            <person name="Mikhailova N."/>
            <person name="Viollier P."/>
            <person name="Stephens C."/>
            <person name="Richardson P."/>
        </authorList>
    </citation>
    <scope>NUCLEOTIDE SEQUENCE [LARGE SCALE GENOMIC DNA]</scope>
    <source>
        <strain evidence="7 8">MCS10</strain>
    </source>
</reference>
<dbReference type="EMBL" id="CP000449">
    <property type="protein sequence ID" value="ABI66610.1"/>
    <property type="molecule type" value="Genomic_DNA"/>
</dbReference>
<dbReference type="Pfam" id="PF04116">
    <property type="entry name" value="FA_hydroxylase"/>
    <property type="match status" value="1"/>
</dbReference>
<keyword evidence="4 5" id="KW-0472">Membrane</keyword>
<sequence length="284" mass="32257" precursor="true">MNGIRWVLRLGFVPFVLLGGNALALTLVSMGAHHVWLAALIVGVIFVSFLVERLIPYNPDWNLSHQDRWRDRLHFVVNEGANFLSILGLPFLAALLPNFGVWPSHWPLWGQLLLAIGIVDFGITMAHFASHRINWLWRFHAVHHSVKRMYGFNGLMKHPLHQLIEGVCGVLPIILLGVQQDVAWLLVVAIALQLLLQHSNADVRVGPFKYVLALAPAHRFHHLNSAREGDVNFGLFTMVWDWLLGTASFDPNRTFTSDDLGIEGEPDYPTDYWSQLIRPFKSMR</sequence>
<dbReference type="GO" id="GO:0008610">
    <property type="term" value="P:lipid biosynthetic process"/>
    <property type="evidence" value="ECO:0007669"/>
    <property type="project" value="InterPro"/>
</dbReference>
<evidence type="ECO:0000256" key="5">
    <source>
        <dbReference type="SAM" id="Phobius"/>
    </source>
</evidence>
<dbReference type="RefSeq" id="WP_011644255.1">
    <property type="nucleotide sequence ID" value="NC_008347.1"/>
</dbReference>
<dbReference type="HOGENOM" id="CLU_033631_3_2_5"/>
<proteinExistence type="predicted"/>
<evidence type="ECO:0000313" key="8">
    <source>
        <dbReference type="Proteomes" id="UP000001964"/>
    </source>
</evidence>
<evidence type="ECO:0000256" key="2">
    <source>
        <dbReference type="ARBA" id="ARBA00022692"/>
    </source>
</evidence>
<dbReference type="InterPro" id="IPR006694">
    <property type="entry name" value="Fatty_acid_hydroxylase"/>
</dbReference>
<dbReference type="GO" id="GO:0005506">
    <property type="term" value="F:iron ion binding"/>
    <property type="evidence" value="ECO:0007669"/>
    <property type="project" value="InterPro"/>
</dbReference>
<keyword evidence="3 5" id="KW-1133">Transmembrane helix</keyword>
<evidence type="ECO:0000256" key="4">
    <source>
        <dbReference type="ARBA" id="ARBA00023136"/>
    </source>
</evidence>
<dbReference type="KEGG" id="mmr:Mmar10_2318"/>
<evidence type="ECO:0000256" key="1">
    <source>
        <dbReference type="ARBA" id="ARBA00004370"/>
    </source>
</evidence>
<feature type="domain" description="Fatty acid hydroxylase" evidence="6">
    <location>
        <begin position="113"/>
        <end position="246"/>
    </location>
</feature>
<dbReference type="GO" id="GO:0016491">
    <property type="term" value="F:oxidoreductase activity"/>
    <property type="evidence" value="ECO:0007669"/>
    <property type="project" value="InterPro"/>
</dbReference>
<evidence type="ECO:0000313" key="7">
    <source>
        <dbReference type="EMBL" id="ABI66610.1"/>
    </source>
</evidence>
<dbReference type="PANTHER" id="PTHR11863">
    <property type="entry name" value="STEROL DESATURASE"/>
    <property type="match status" value="1"/>
</dbReference>
<dbReference type="InterPro" id="IPR050307">
    <property type="entry name" value="Sterol_Desaturase_Related"/>
</dbReference>
<feature type="transmembrane region" description="Helical" evidence="5">
    <location>
        <begin position="7"/>
        <end position="28"/>
    </location>
</feature>
<feature type="transmembrane region" description="Helical" evidence="5">
    <location>
        <begin position="108"/>
        <end position="129"/>
    </location>
</feature>
<dbReference type="Proteomes" id="UP000001964">
    <property type="component" value="Chromosome"/>
</dbReference>
<feature type="transmembrane region" description="Helical" evidence="5">
    <location>
        <begin position="34"/>
        <end position="55"/>
    </location>
</feature>
<dbReference type="GO" id="GO:0016020">
    <property type="term" value="C:membrane"/>
    <property type="evidence" value="ECO:0007669"/>
    <property type="project" value="UniProtKB-SubCell"/>
</dbReference>
<gene>
    <name evidence="7" type="ordered locus">Mmar10_2318</name>
</gene>
<organism evidence="7 8">
    <name type="scientific">Maricaulis maris (strain MCS10)</name>
    <name type="common">Caulobacter maris</name>
    <dbReference type="NCBI Taxonomy" id="394221"/>
    <lineage>
        <taxon>Bacteria</taxon>
        <taxon>Pseudomonadati</taxon>
        <taxon>Pseudomonadota</taxon>
        <taxon>Alphaproteobacteria</taxon>
        <taxon>Maricaulales</taxon>
        <taxon>Maricaulaceae</taxon>
        <taxon>Maricaulis</taxon>
    </lineage>
</organism>
<comment type="subcellular location">
    <subcellularLocation>
        <location evidence="1">Membrane</location>
    </subcellularLocation>
</comment>
<dbReference type="AlphaFoldDB" id="Q0AM83"/>
<feature type="transmembrane region" description="Helical" evidence="5">
    <location>
        <begin position="75"/>
        <end position="96"/>
    </location>
</feature>